<evidence type="ECO:0000313" key="2">
    <source>
        <dbReference type="Proteomes" id="UP000184368"/>
    </source>
</evidence>
<protein>
    <submittedName>
        <fullName evidence="1">Capsule assembly protein Wzi</fullName>
    </submittedName>
</protein>
<dbReference type="OrthoDB" id="596512at2"/>
<organism evidence="1 2">
    <name type="scientific">Cnuella takakiae</name>
    <dbReference type="NCBI Taxonomy" id="1302690"/>
    <lineage>
        <taxon>Bacteria</taxon>
        <taxon>Pseudomonadati</taxon>
        <taxon>Bacteroidota</taxon>
        <taxon>Chitinophagia</taxon>
        <taxon>Chitinophagales</taxon>
        <taxon>Chitinophagaceae</taxon>
        <taxon>Cnuella</taxon>
    </lineage>
</organism>
<name>A0A1M5E256_9BACT</name>
<proteinExistence type="predicted"/>
<dbReference type="AlphaFoldDB" id="A0A1M5E256"/>
<evidence type="ECO:0000313" key="1">
    <source>
        <dbReference type="EMBL" id="SHF73319.1"/>
    </source>
</evidence>
<dbReference type="Gene3D" id="2.40.160.130">
    <property type="entry name" value="Capsule assembly protein Wzi"/>
    <property type="match status" value="1"/>
</dbReference>
<dbReference type="EMBL" id="FQUO01000011">
    <property type="protein sequence ID" value="SHF73319.1"/>
    <property type="molecule type" value="Genomic_DNA"/>
</dbReference>
<sequence>MAFRKTCAGLGFLLVVCIQVNGQQNDYPVAEGFMIKGSDAAQVVGKDKSLQYIQDTNIAELPEKWRSAIETQLTYMEGAVPFWFRANKGGNVPVPNESLSIIGDLYREYTKIKGVDWGGGVMARINVGAQKELHLVEAYAKAKWSLFQLKAGLYREFKGLVDSSLSSGSLAISGNANPIPSIQVSIPDFVHLPFLGKLISFKGSFEHGWIGDLPVNYVHNPYQYERVSSVKSYFHHKAIYGRLGKPNGRLFLTAGINHQVTWGHEKQIFGPEFHLKPFESIIQVLIGGSKNASQNISKVGNHLGTLDMGFDFNFYEGRISVYRQFIYDKGALAYLANVADGLTGFSVEFRESDKHKVRLNKVLLEVVYTKNQAGEQWSKETPSGPEQYYNHGIYSEGYSFKQTGIGSPFITEKKYSRKGLPSSPADFFINNRLFLVHMGAIGSVMKWRYKALLSYSQNYGTYYTSNSTFFWFNGERRPFVPYDGIFPKVNQVSVFFDVGRQLKKETSVHFSLANDSGKLLNNATGVSISLRKSLLRP</sequence>
<keyword evidence="2" id="KW-1185">Reference proteome</keyword>
<dbReference type="InterPro" id="IPR038636">
    <property type="entry name" value="Wzi_sf"/>
</dbReference>
<reference evidence="1 2" key="1">
    <citation type="submission" date="2016-11" db="EMBL/GenBank/DDBJ databases">
        <authorList>
            <person name="Jaros S."/>
            <person name="Januszkiewicz K."/>
            <person name="Wedrychowicz H."/>
        </authorList>
    </citation>
    <scope>NUCLEOTIDE SEQUENCE [LARGE SCALE GENOMIC DNA]</scope>
    <source>
        <strain evidence="1 2">DSM 26897</strain>
    </source>
</reference>
<dbReference type="RefSeq" id="WP_083596581.1">
    <property type="nucleotide sequence ID" value="NZ_FQUO01000011.1"/>
</dbReference>
<dbReference type="Proteomes" id="UP000184368">
    <property type="component" value="Unassembled WGS sequence"/>
</dbReference>
<dbReference type="STRING" id="1302690.BUE76_19350"/>
<accession>A0A1M5E256</accession>
<gene>
    <name evidence="1" type="ORF">SAMN05444008_111176</name>
</gene>